<reference evidence="1" key="1">
    <citation type="submission" date="2021-03" db="EMBL/GenBank/DDBJ databases">
        <title>Draft genome sequence of rust myrtle Austropuccinia psidii MF-1, a brazilian biotype.</title>
        <authorList>
            <person name="Quecine M.C."/>
            <person name="Pachon D.M.R."/>
            <person name="Bonatelli M.L."/>
            <person name="Correr F.H."/>
            <person name="Franceschini L.M."/>
            <person name="Leite T.F."/>
            <person name="Margarido G.R.A."/>
            <person name="Almeida C.A."/>
            <person name="Ferrarezi J.A."/>
            <person name="Labate C.A."/>
        </authorList>
    </citation>
    <scope>NUCLEOTIDE SEQUENCE</scope>
    <source>
        <strain evidence="1">MF-1</strain>
    </source>
</reference>
<accession>A0A9Q3CBJ5</accession>
<keyword evidence="2" id="KW-1185">Reference proteome</keyword>
<comment type="caution">
    <text evidence="1">The sequence shown here is derived from an EMBL/GenBank/DDBJ whole genome shotgun (WGS) entry which is preliminary data.</text>
</comment>
<proteinExistence type="predicted"/>
<dbReference type="AlphaFoldDB" id="A0A9Q3CBJ5"/>
<protein>
    <submittedName>
        <fullName evidence="1">Uncharacterized protein</fullName>
    </submittedName>
</protein>
<sequence>MQIHLVFVARIIINTPLAIYGNDRLTKYRNSEIHENESCSPGHGDGDGEHECTGHVRITMRKASHGIASEKNMPQTRKPASCYLLYDTIRLKYCTQERLISAIEIIITETKRCDQGFTMNPSKTELVCKDPNGFQMTFETRNCHLNDTSSKDISNFYFKDCTPLSLVSKGRTIPALHPTQYTRKFVNEVLVQAGYYRVNTTKGSSWKDTTEEYKCELSETQVWPVCVLKVHN</sequence>
<dbReference type="EMBL" id="AVOT02005647">
    <property type="protein sequence ID" value="MBW0479595.1"/>
    <property type="molecule type" value="Genomic_DNA"/>
</dbReference>
<dbReference type="Proteomes" id="UP000765509">
    <property type="component" value="Unassembled WGS sequence"/>
</dbReference>
<evidence type="ECO:0000313" key="2">
    <source>
        <dbReference type="Proteomes" id="UP000765509"/>
    </source>
</evidence>
<organism evidence="1 2">
    <name type="scientific">Austropuccinia psidii MF-1</name>
    <dbReference type="NCBI Taxonomy" id="1389203"/>
    <lineage>
        <taxon>Eukaryota</taxon>
        <taxon>Fungi</taxon>
        <taxon>Dikarya</taxon>
        <taxon>Basidiomycota</taxon>
        <taxon>Pucciniomycotina</taxon>
        <taxon>Pucciniomycetes</taxon>
        <taxon>Pucciniales</taxon>
        <taxon>Sphaerophragmiaceae</taxon>
        <taxon>Austropuccinia</taxon>
    </lineage>
</organism>
<gene>
    <name evidence="1" type="ORF">O181_019310</name>
</gene>
<name>A0A9Q3CBJ5_9BASI</name>
<evidence type="ECO:0000313" key="1">
    <source>
        <dbReference type="EMBL" id="MBW0479595.1"/>
    </source>
</evidence>